<evidence type="ECO:0008006" key="3">
    <source>
        <dbReference type="Google" id="ProtNLM"/>
    </source>
</evidence>
<feature type="signal peptide" evidence="1">
    <location>
        <begin position="1"/>
        <end position="23"/>
    </location>
</feature>
<evidence type="ECO:0000313" key="2">
    <source>
        <dbReference type="EMBL" id="NER29811.1"/>
    </source>
</evidence>
<evidence type="ECO:0000256" key="1">
    <source>
        <dbReference type="SAM" id="SignalP"/>
    </source>
</evidence>
<reference evidence="2" key="1">
    <citation type="submission" date="2019-11" db="EMBL/GenBank/DDBJ databases">
        <title>Genomic insights into an expanded diversity of filamentous marine cyanobacteria reveals the extraordinary biosynthetic potential of Moorea and Okeania.</title>
        <authorList>
            <person name="Ferreira Leao T."/>
            <person name="Wang M."/>
            <person name="Moss N."/>
            <person name="Da Silva R."/>
            <person name="Sanders J."/>
            <person name="Nurk S."/>
            <person name="Gurevich A."/>
            <person name="Humphrey G."/>
            <person name="Reher R."/>
            <person name="Zhu Q."/>
            <person name="Belda-Ferre P."/>
            <person name="Glukhov E."/>
            <person name="Rex R."/>
            <person name="Dorrestein P.C."/>
            <person name="Knight R."/>
            <person name="Pevzner P."/>
            <person name="Gerwick W.H."/>
            <person name="Gerwick L."/>
        </authorList>
    </citation>
    <scope>NUCLEOTIDE SEQUENCE</scope>
    <source>
        <strain evidence="2">SIO1C4</strain>
    </source>
</reference>
<proteinExistence type="predicted"/>
<dbReference type="EMBL" id="JAAHFQ010000434">
    <property type="protein sequence ID" value="NER29811.1"/>
    <property type="molecule type" value="Genomic_DNA"/>
</dbReference>
<dbReference type="AlphaFoldDB" id="A0A6B3NJM5"/>
<feature type="chain" id="PRO_5025384008" description="Conjugal transfer protein TrbI" evidence="1">
    <location>
        <begin position="24"/>
        <end position="221"/>
    </location>
</feature>
<protein>
    <recommendedName>
        <fullName evidence="3">Conjugal transfer protein TrbI</fullName>
    </recommendedName>
</protein>
<gene>
    <name evidence="2" type="ORF">F6J89_19875</name>
</gene>
<name>A0A6B3NJM5_9CYAN</name>
<organism evidence="2">
    <name type="scientific">Symploca sp. SIO1C4</name>
    <dbReference type="NCBI Taxonomy" id="2607765"/>
    <lineage>
        <taxon>Bacteria</taxon>
        <taxon>Bacillati</taxon>
        <taxon>Cyanobacteriota</taxon>
        <taxon>Cyanophyceae</taxon>
        <taxon>Coleofasciculales</taxon>
        <taxon>Coleofasciculaceae</taxon>
        <taxon>Symploca</taxon>
    </lineage>
</organism>
<accession>A0A6B3NJM5</accession>
<sequence>MLTSHRWLSKTALLMALGIISTAAIPMMTANLAEANPQSYLEEYIFSQSRRDIVPEGTFIPLSSENDKIIVTPKETAKVTLEVERDIRSASGNIAIRRGSQIKGKLQPAFGGTQFVAEELILRNTDERFPIEASSGVITETEIISRKTDPDILEGALIGAAAGAILAEVFGDIDFGEVLAGAGLGVIAELLLRGSEEVEVIVVRPNNGDIDLKLESDLVLD</sequence>
<keyword evidence="1" id="KW-0732">Signal</keyword>
<comment type="caution">
    <text evidence="2">The sequence shown here is derived from an EMBL/GenBank/DDBJ whole genome shotgun (WGS) entry which is preliminary data.</text>
</comment>